<dbReference type="EMBL" id="BLZR01000001">
    <property type="protein sequence ID" value="GFP76662.1"/>
    <property type="molecule type" value="Genomic_DNA"/>
</dbReference>
<dbReference type="SMART" id="SM00283">
    <property type="entry name" value="MA"/>
    <property type="match status" value="1"/>
</dbReference>
<reference evidence="7 8" key="1">
    <citation type="submission" date="2020-07" db="EMBL/GenBank/DDBJ databases">
        <title>A new beta-1,3-glucan-decomposing anaerobic bacterium isolated from anoxic soil subjected to biological soil disinfestation.</title>
        <authorList>
            <person name="Ueki A."/>
            <person name="Tonouchi A."/>
        </authorList>
    </citation>
    <scope>NUCLEOTIDE SEQUENCE [LARGE SCALE GENOMIC DNA]</scope>
    <source>
        <strain evidence="7 8">TW1</strain>
    </source>
</reference>
<gene>
    <name evidence="7" type="ORF">bsdtw1_02765</name>
</gene>
<keyword evidence="4" id="KW-1133">Transmembrane helix</keyword>
<dbReference type="Gene3D" id="1.10.287.950">
    <property type="entry name" value="Methyl-accepting chemotaxis protein"/>
    <property type="match status" value="1"/>
</dbReference>
<evidence type="ECO:0000256" key="4">
    <source>
        <dbReference type="SAM" id="Phobius"/>
    </source>
</evidence>
<dbReference type="GO" id="GO:0007165">
    <property type="term" value="P:signal transduction"/>
    <property type="evidence" value="ECO:0007669"/>
    <property type="project" value="UniProtKB-KW"/>
</dbReference>
<dbReference type="InterPro" id="IPR004090">
    <property type="entry name" value="Chemotax_Me-accpt_rcpt"/>
</dbReference>
<dbReference type="CDD" id="cd19411">
    <property type="entry name" value="MCP2201-like_sensor"/>
    <property type="match status" value="1"/>
</dbReference>
<keyword evidence="4" id="KW-0812">Transmembrane</keyword>
<comment type="similarity">
    <text evidence="2">Belongs to the methyl-accepting chemotaxis (MCP) protein family.</text>
</comment>
<dbReference type="Pfam" id="PF00672">
    <property type="entry name" value="HAMP"/>
    <property type="match status" value="1"/>
</dbReference>
<dbReference type="AlphaFoldDB" id="A0A6V8SJC7"/>
<keyword evidence="1 3" id="KW-0807">Transducer</keyword>
<accession>A0A6V8SJC7</accession>
<dbReference type="PANTHER" id="PTHR32089">
    <property type="entry name" value="METHYL-ACCEPTING CHEMOTAXIS PROTEIN MCPB"/>
    <property type="match status" value="1"/>
</dbReference>
<organism evidence="7 8">
    <name type="scientific">Clostridium fungisolvens</name>
    <dbReference type="NCBI Taxonomy" id="1604897"/>
    <lineage>
        <taxon>Bacteria</taxon>
        <taxon>Bacillati</taxon>
        <taxon>Bacillota</taxon>
        <taxon>Clostridia</taxon>
        <taxon>Eubacteriales</taxon>
        <taxon>Clostridiaceae</taxon>
        <taxon>Clostridium</taxon>
    </lineage>
</organism>
<dbReference type="InterPro" id="IPR004089">
    <property type="entry name" value="MCPsignal_dom"/>
</dbReference>
<dbReference type="InterPro" id="IPR047347">
    <property type="entry name" value="YvaQ-like_sensor"/>
</dbReference>
<evidence type="ECO:0000259" key="5">
    <source>
        <dbReference type="PROSITE" id="PS50111"/>
    </source>
</evidence>
<feature type="domain" description="HAMP" evidence="6">
    <location>
        <begin position="213"/>
        <end position="265"/>
    </location>
</feature>
<feature type="transmembrane region" description="Helical" evidence="4">
    <location>
        <begin position="193"/>
        <end position="211"/>
    </location>
</feature>
<dbReference type="GO" id="GO:0006935">
    <property type="term" value="P:chemotaxis"/>
    <property type="evidence" value="ECO:0007669"/>
    <property type="project" value="InterPro"/>
</dbReference>
<evidence type="ECO:0000259" key="6">
    <source>
        <dbReference type="PROSITE" id="PS50885"/>
    </source>
</evidence>
<dbReference type="InterPro" id="IPR003660">
    <property type="entry name" value="HAMP_dom"/>
</dbReference>
<dbReference type="PROSITE" id="PS50885">
    <property type="entry name" value="HAMP"/>
    <property type="match status" value="1"/>
</dbReference>
<evidence type="ECO:0000256" key="1">
    <source>
        <dbReference type="ARBA" id="ARBA00023224"/>
    </source>
</evidence>
<proteinExistence type="inferred from homology"/>
<evidence type="ECO:0000256" key="2">
    <source>
        <dbReference type="ARBA" id="ARBA00029447"/>
    </source>
</evidence>
<evidence type="ECO:0000313" key="8">
    <source>
        <dbReference type="Proteomes" id="UP000580568"/>
    </source>
</evidence>
<dbReference type="RefSeq" id="WP_183278075.1">
    <property type="nucleotide sequence ID" value="NZ_BLZR01000001.1"/>
</dbReference>
<evidence type="ECO:0008006" key="9">
    <source>
        <dbReference type="Google" id="ProtNLM"/>
    </source>
</evidence>
<dbReference type="Pfam" id="PF00015">
    <property type="entry name" value="MCPsignal"/>
    <property type="match status" value="1"/>
</dbReference>
<dbReference type="PROSITE" id="PS50111">
    <property type="entry name" value="CHEMOTAXIS_TRANSDUC_2"/>
    <property type="match status" value="1"/>
</dbReference>
<dbReference type="InterPro" id="IPR024478">
    <property type="entry name" value="HlyB_4HB_MCP"/>
</dbReference>
<keyword evidence="4" id="KW-0472">Membrane</keyword>
<feature type="domain" description="Methyl-accepting transducer" evidence="5">
    <location>
        <begin position="284"/>
        <end position="535"/>
    </location>
</feature>
<feature type="transmembrane region" description="Helical" evidence="4">
    <location>
        <begin position="12"/>
        <end position="32"/>
    </location>
</feature>
<evidence type="ECO:0000313" key="7">
    <source>
        <dbReference type="EMBL" id="GFP76662.1"/>
    </source>
</evidence>
<evidence type="ECO:0000256" key="3">
    <source>
        <dbReference type="PROSITE-ProRule" id="PRU00284"/>
    </source>
</evidence>
<dbReference type="GO" id="GO:0016020">
    <property type="term" value="C:membrane"/>
    <property type="evidence" value="ECO:0007669"/>
    <property type="project" value="InterPro"/>
</dbReference>
<dbReference type="Proteomes" id="UP000580568">
    <property type="component" value="Unassembled WGS sequence"/>
</dbReference>
<dbReference type="SUPFAM" id="SSF58104">
    <property type="entry name" value="Methyl-accepting chemotaxis protein (MCP) signaling domain"/>
    <property type="match status" value="1"/>
</dbReference>
<protein>
    <recommendedName>
        <fullName evidence="9">Methyl-accepting chemotaxis protein</fullName>
    </recommendedName>
</protein>
<comment type="caution">
    <text evidence="7">The sequence shown here is derived from an EMBL/GenBank/DDBJ whole genome shotgun (WGS) entry which is preliminary data.</text>
</comment>
<sequence>MKFNKIKLSNKLIIGFSLMILLVMFSSAIAIFRLNAINQSVSRLVNIENKKVSLAYQMRSSINKIAISFRNLSISSNSNYIADQQKIINDNKKLFEDSNKELGSLIVTNEGKEVYQTLQTNATAAFSAFDKAMTTASQTTLTNAQLESIINEIDKPQATLLKSIEDLISLQNTSMQIEAEKGSSTTAAASSQMIMILVASIVLGILLTYVIRKSIVKQVKEVMNGSTKLAEGNFNLQMEVAAKDEIGNTVIALNDAVDKLNISMLSIKDESENILQSSEVTNTLFTEVSSQIEQISAATEEISAGMEESSAAVQEVSSMTSNVRDDINTTAIKAQQGLDIALNIQQKATAINKESISSRQNAERIYNETKMNLEKALAEVAVVNEISEVANSIDAIASQTNLLALNAAIESARAGEAGKGFAVVADEVRRLAEQSSLAVSEIQTKINAVLNSVGKLAGSSQDVLMFIEKDVLKDYEKLIKISDEYKKDGDTFKELIGNFAEVSKNISSTVDQITKSMDDVAISVTEVAKSSTNIASSIVEVSGKNDSILASSDSNANSALKLGKLIQQFTLK</sequence>
<name>A0A6V8SJC7_9CLOT</name>
<dbReference type="GO" id="GO:0004888">
    <property type="term" value="F:transmembrane signaling receptor activity"/>
    <property type="evidence" value="ECO:0007669"/>
    <property type="project" value="InterPro"/>
</dbReference>
<dbReference type="Pfam" id="PF12729">
    <property type="entry name" value="4HB_MCP_1"/>
    <property type="match status" value="1"/>
</dbReference>
<keyword evidence="8" id="KW-1185">Reference proteome</keyword>
<dbReference type="PRINTS" id="PR00260">
    <property type="entry name" value="CHEMTRNSDUCR"/>
</dbReference>
<dbReference type="PANTHER" id="PTHR32089:SF112">
    <property type="entry name" value="LYSOZYME-LIKE PROTEIN-RELATED"/>
    <property type="match status" value="1"/>
</dbReference>